<sequence>MTDYSPLLSGVPGIAHGFGNKGALLPTPLQPFRNTLPEKKQVHGTRIVDIHQAASNAAKPMAFLPASQGS</sequence>
<organism evidence="1">
    <name type="scientific">Serratia fonticola</name>
    <dbReference type="NCBI Taxonomy" id="47917"/>
    <lineage>
        <taxon>Bacteria</taxon>
        <taxon>Pseudomonadati</taxon>
        <taxon>Pseudomonadota</taxon>
        <taxon>Gammaproteobacteria</taxon>
        <taxon>Enterobacterales</taxon>
        <taxon>Yersiniaceae</taxon>
        <taxon>Serratia</taxon>
    </lineage>
</organism>
<accession>A0A4U9W2X0</accession>
<proteinExistence type="predicted"/>
<reference evidence="1" key="1">
    <citation type="submission" date="2019-05" db="EMBL/GenBank/DDBJ databases">
        <authorList>
            <consortium name="Pathogen Informatics"/>
        </authorList>
    </citation>
    <scope>NUCLEOTIDE SEQUENCE [LARGE SCALE GENOMIC DNA]</scope>
    <source>
        <strain evidence="1">NCTC12965</strain>
    </source>
</reference>
<evidence type="ECO:0000313" key="1">
    <source>
        <dbReference type="EMBL" id="VTR53013.1"/>
    </source>
</evidence>
<dbReference type="EMBL" id="CABEEZ010000127">
    <property type="protein sequence ID" value="VTR53013.1"/>
    <property type="molecule type" value="Genomic_DNA"/>
</dbReference>
<dbReference type="AlphaFoldDB" id="A0A4U9W2X0"/>
<gene>
    <name evidence="1" type="ORF">NCTC12965_06464</name>
</gene>
<name>A0A4U9W2X0_SERFO</name>
<protein>
    <submittedName>
        <fullName evidence="1">Uncharacterized protein</fullName>
    </submittedName>
</protein>